<dbReference type="GO" id="GO:1901673">
    <property type="term" value="P:regulation of mitotic spindle assembly"/>
    <property type="evidence" value="ECO:0007669"/>
    <property type="project" value="TreeGrafter"/>
</dbReference>
<dbReference type="GO" id="GO:0035869">
    <property type="term" value="C:ciliary transition zone"/>
    <property type="evidence" value="ECO:0007669"/>
    <property type="project" value="TreeGrafter"/>
</dbReference>
<feature type="region of interest" description="Disordered" evidence="1">
    <location>
        <begin position="133"/>
        <end position="171"/>
    </location>
</feature>
<comment type="caution">
    <text evidence="2">The sequence shown here is derived from an EMBL/GenBank/DDBJ whole genome shotgun (WGS) entry which is preliminary data.</text>
</comment>
<organism evidence="2 3">
    <name type="scientific">Patella caerulea</name>
    <name type="common">Rayed Mediterranean limpet</name>
    <dbReference type="NCBI Taxonomy" id="87958"/>
    <lineage>
        <taxon>Eukaryota</taxon>
        <taxon>Metazoa</taxon>
        <taxon>Spiralia</taxon>
        <taxon>Lophotrochozoa</taxon>
        <taxon>Mollusca</taxon>
        <taxon>Gastropoda</taxon>
        <taxon>Patellogastropoda</taxon>
        <taxon>Patelloidea</taxon>
        <taxon>Patellidae</taxon>
        <taxon>Patella</taxon>
    </lineage>
</organism>
<evidence type="ECO:0000313" key="3">
    <source>
        <dbReference type="Proteomes" id="UP001347796"/>
    </source>
</evidence>
<accession>A0AAN8Q062</accession>
<feature type="compositionally biased region" description="Basic and acidic residues" evidence="1">
    <location>
        <begin position="81"/>
        <end position="99"/>
    </location>
</feature>
<dbReference type="PANTHER" id="PTHR31022">
    <property type="entry name" value="CENTRIOLE, CILIA AND SPINDLE-ASSOCIATED PROTEIN"/>
    <property type="match status" value="1"/>
</dbReference>
<feature type="region of interest" description="Disordered" evidence="1">
    <location>
        <begin position="34"/>
        <end position="100"/>
    </location>
</feature>
<dbReference type="GO" id="GO:0036064">
    <property type="term" value="C:ciliary basal body"/>
    <property type="evidence" value="ECO:0007669"/>
    <property type="project" value="TreeGrafter"/>
</dbReference>
<dbReference type="GO" id="GO:0008017">
    <property type="term" value="F:microtubule binding"/>
    <property type="evidence" value="ECO:0007669"/>
    <property type="project" value="TreeGrafter"/>
</dbReference>
<feature type="compositionally biased region" description="Basic residues" evidence="1">
    <location>
        <begin position="133"/>
        <end position="146"/>
    </location>
</feature>
<evidence type="ECO:0000313" key="2">
    <source>
        <dbReference type="EMBL" id="KAK6182831.1"/>
    </source>
</evidence>
<dbReference type="EMBL" id="JAZGQO010000007">
    <property type="protein sequence ID" value="KAK6182831.1"/>
    <property type="molecule type" value="Genomic_DNA"/>
</dbReference>
<dbReference type="Pfam" id="PF15748">
    <property type="entry name" value="CCSAP"/>
    <property type="match status" value="1"/>
</dbReference>
<gene>
    <name evidence="2" type="ORF">SNE40_010424</name>
</gene>
<dbReference type="GO" id="GO:0005814">
    <property type="term" value="C:centriole"/>
    <property type="evidence" value="ECO:0007669"/>
    <property type="project" value="TreeGrafter"/>
</dbReference>
<proteinExistence type="predicted"/>
<dbReference type="GO" id="GO:0005819">
    <property type="term" value="C:spindle"/>
    <property type="evidence" value="ECO:0007669"/>
    <property type="project" value="TreeGrafter"/>
</dbReference>
<keyword evidence="3" id="KW-1185">Reference proteome</keyword>
<protein>
    <submittedName>
        <fullName evidence="2">Uncharacterized protein</fullName>
    </submittedName>
</protein>
<dbReference type="InterPro" id="IPR029774">
    <property type="entry name" value="CSAP"/>
</dbReference>
<dbReference type="Proteomes" id="UP001347796">
    <property type="component" value="Unassembled WGS sequence"/>
</dbReference>
<sequence length="270" mass="32225">MVVKKSEYQKQFSTTVLTKHIPIYEANLECRNRRRDQQYSHTSIAWDDSDSTSEEELKRTQEKLKEMKIKKDEQCQVSECPESHHKEIKPKSEDVREFSNDQNYLDEVKKSDIEDIEKLDFGKTKVLEWGKKRRMRRPDRKQKIPRARPFSAPASRKQPPVEHPKPFLSYGHGDGEKTTGILWTHNVRAGTNVYASAIRAKQLRQEEAKKRQEKHSKYVWLNDRKKKAILQLMKKETEDWETEYQKHYPAYDKVIYERALSARPDSRREY</sequence>
<reference evidence="2 3" key="1">
    <citation type="submission" date="2024-01" db="EMBL/GenBank/DDBJ databases">
        <title>The genome of the rayed Mediterranean limpet Patella caerulea (Linnaeus, 1758).</title>
        <authorList>
            <person name="Anh-Thu Weber A."/>
            <person name="Halstead-Nussloch G."/>
        </authorList>
    </citation>
    <scope>NUCLEOTIDE SEQUENCE [LARGE SCALE GENOMIC DNA]</scope>
    <source>
        <strain evidence="2">AATW-2023a</strain>
        <tissue evidence="2">Whole specimen</tissue>
    </source>
</reference>
<dbReference type="PANTHER" id="PTHR31022:SF4">
    <property type="entry name" value="CENTRIOLE, CILIA AND SPINDLE-ASSOCIATED PROTEIN"/>
    <property type="match status" value="1"/>
</dbReference>
<evidence type="ECO:0000256" key="1">
    <source>
        <dbReference type="SAM" id="MobiDB-lite"/>
    </source>
</evidence>
<name>A0AAN8Q062_PATCE</name>
<dbReference type="AlphaFoldDB" id="A0AAN8Q062"/>
<feature type="compositionally biased region" description="Basic and acidic residues" evidence="1">
    <location>
        <begin position="55"/>
        <end position="74"/>
    </location>
</feature>